<evidence type="ECO:0000256" key="4">
    <source>
        <dbReference type="ARBA" id="ARBA00022785"/>
    </source>
</evidence>
<dbReference type="HAMAP" id="MF_00113">
    <property type="entry name" value="QueA"/>
    <property type="match status" value="1"/>
</dbReference>
<dbReference type="RefSeq" id="WP_145432558.1">
    <property type="nucleotide sequence ID" value="NZ_CP036339.1"/>
</dbReference>
<gene>
    <name evidence="5 6" type="primary">queA</name>
    <name evidence="6" type="ORF">I41_22450</name>
</gene>
<evidence type="ECO:0000313" key="7">
    <source>
        <dbReference type="Proteomes" id="UP000317909"/>
    </source>
</evidence>
<evidence type="ECO:0000256" key="5">
    <source>
        <dbReference type="HAMAP-Rule" id="MF_00113"/>
    </source>
</evidence>
<dbReference type="Gene3D" id="3.40.1780.10">
    <property type="entry name" value="QueA-like"/>
    <property type="match status" value="1"/>
</dbReference>
<dbReference type="EMBL" id="CP036339">
    <property type="protein sequence ID" value="QDT73056.1"/>
    <property type="molecule type" value="Genomic_DNA"/>
</dbReference>
<dbReference type="GO" id="GO:0008616">
    <property type="term" value="P:tRNA queuosine(34) biosynthetic process"/>
    <property type="evidence" value="ECO:0007669"/>
    <property type="project" value="UniProtKB-UniRule"/>
</dbReference>
<protein>
    <recommendedName>
        <fullName evidence="5">S-adenosylmethionine:tRNA ribosyltransferase-isomerase</fullName>
        <ecNumber evidence="5">2.4.99.17</ecNumber>
    </recommendedName>
    <alternativeName>
        <fullName evidence="5">Queuosine biosynthesis protein QueA</fullName>
    </alternativeName>
</protein>
<reference evidence="6 7" key="1">
    <citation type="submission" date="2019-02" db="EMBL/GenBank/DDBJ databases">
        <title>Deep-cultivation of Planctomycetes and their phenomic and genomic characterization uncovers novel biology.</title>
        <authorList>
            <person name="Wiegand S."/>
            <person name="Jogler M."/>
            <person name="Boedeker C."/>
            <person name="Pinto D."/>
            <person name="Vollmers J."/>
            <person name="Rivas-Marin E."/>
            <person name="Kohn T."/>
            <person name="Peeters S.H."/>
            <person name="Heuer A."/>
            <person name="Rast P."/>
            <person name="Oberbeckmann S."/>
            <person name="Bunk B."/>
            <person name="Jeske O."/>
            <person name="Meyerdierks A."/>
            <person name="Storesund J.E."/>
            <person name="Kallscheuer N."/>
            <person name="Luecker S."/>
            <person name="Lage O.M."/>
            <person name="Pohl T."/>
            <person name="Merkel B.J."/>
            <person name="Hornburger P."/>
            <person name="Mueller R.-W."/>
            <person name="Bruemmer F."/>
            <person name="Labrenz M."/>
            <person name="Spormann A.M."/>
            <person name="Op den Camp H."/>
            <person name="Overmann J."/>
            <person name="Amann R."/>
            <person name="Jetten M.S.M."/>
            <person name="Mascher T."/>
            <person name="Medema M.H."/>
            <person name="Devos D.P."/>
            <person name="Kaster A.-K."/>
            <person name="Ovreas L."/>
            <person name="Rohde M."/>
            <person name="Galperin M.Y."/>
            <person name="Jogler C."/>
        </authorList>
    </citation>
    <scope>NUCLEOTIDE SEQUENCE [LARGE SCALE GENOMIC DNA]</scope>
    <source>
        <strain evidence="6 7">I41</strain>
    </source>
</reference>
<keyword evidence="3 5" id="KW-0949">S-adenosyl-L-methionine</keyword>
<dbReference type="GO" id="GO:0005737">
    <property type="term" value="C:cytoplasm"/>
    <property type="evidence" value="ECO:0007669"/>
    <property type="project" value="UniProtKB-SubCell"/>
</dbReference>
<dbReference type="AlphaFoldDB" id="A0A517TXF4"/>
<dbReference type="GO" id="GO:0051075">
    <property type="term" value="F:S-adenosylmethionine:tRNA ribosyltransferase-isomerase activity"/>
    <property type="evidence" value="ECO:0007669"/>
    <property type="project" value="UniProtKB-EC"/>
</dbReference>
<dbReference type="KEGG" id="llh:I41_22450"/>
<keyword evidence="2 5" id="KW-0808">Transferase</keyword>
<dbReference type="Gene3D" id="2.40.10.240">
    <property type="entry name" value="QueA-like"/>
    <property type="match status" value="1"/>
</dbReference>
<dbReference type="InterPro" id="IPR042119">
    <property type="entry name" value="QueA_dom2"/>
</dbReference>
<keyword evidence="6" id="KW-0328">Glycosyltransferase</keyword>
<dbReference type="EC" id="2.4.99.17" evidence="5"/>
<keyword evidence="4 5" id="KW-0671">Queuosine biosynthesis</keyword>
<sequence length="353" mass="39278">MEPWFDYHLPPELVAQEPLHNRVDARLMIVDRARGTIDHAHIRDLPDYIRRGDRVVLNDTKVIPAQLRGKRLETGGQWQGLFLGSDAEGDWKIVCKTRGHLKEPEAVGLLDREGRVAAKLWLIERLDDGQWRARLDEPQATLPLLERIGRVPLPPYIRGGNMVDSDVERYQTTFARRPGAVAAPTAGLHFTPDLLRSIAQGGADVSAITLHVGMGTFRPIAVDDPADHPMHAEWAEVTAAAAREISAARNEGGRIVNVGTTVVRTLETVAAHQQAIGASELLAPWQGESRLFIRPPYQFLATDALLTNFHFPRTTLLLLVQAFGGVELIREAYAAAIEQQYRFYSYGDAMLIQ</sequence>
<dbReference type="OrthoDB" id="9805933at2"/>
<dbReference type="Pfam" id="PF02547">
    <property type="entry name" value="Queuosine_synth"/>
    <property type="match status" value="1"/>
</dbReference>
<dbReference type="InterPro" id="IPR042118">
    <property type="entry name" value="QueA_dom1"/>
</dbReference>
<dbReference type="Proteomes" id="UP000317909">
    <property type="component" value="Chromosome"/>
</dbReference>
<dbReference type="PANTHER" id="PTHR30307:SF0">
    <property type="entry name" value="S-ADENOSYLMETHIONINE:TRNA RIBOSYLTRANSFERASE-ISOMERASE"/>
    <property type="match status" value="1"/>
</dbReference>
<dbReference type="InterPro" id="IPR036100">
    <property type="entry name" value="QueA_sf"/>
</dbReference>
<dbReference type="PANTHER" id="PTHR30307">
    <property type="entry name" value="S-ADENOSYLMETHIONINE:TRNA RIBOSYLTRANSFERASE-ISOMERASE"/>
    <property type="match status" value="1"/>
</dbReference>
<comment type="catalytic activity">
    <reaction evidence="5">
        <text>7-aminomethyl-7-carbaguanosine(34) in tRNA + S-adenosyl-L-methionine = epoxyqueuosine(34) in tRNA + adenine + L-methionine + 2 H(+)</text>
        <dbReference type="Rhea" id="RHEA:32155"/>
        <dbReference type="Rhea" id="RHEA-COMP:10342"/>
        <dbReference type="Rhea" id="RHEA-COMP:18582"/>
        <dbReference type="ChEBI" id="CHEBI:15378"/>
        <dbReference type="ChEBI" id="CHEBI:16708"/>
        <dbReference type="ChEBI" id="CHEBI:57844"/>
        <dbReference type="ChEBI" id="CHEBI:59789"/>
        <dbReference type="ChEBI" id="CHEBI:82833"/>
        <dbReference type="ChEBI" id="CHEBI:194443"/>
        <dbReference type="EC" id="2.4.99.17"/>
    </reaction>
</comment>
<keyword evidence="7" id="KW-1185">Reference proteome</keyword>
<comment type="pathway">
    <text evidence="5">tRNA modification; tRNA-queuosine biosynthesis.</text>
</comment>
<keyword evidence="1 5" id="KW-0963">Cytoplasm</keyword>
<dbReference type="NCBIfam" id="TIGR00113">
    <property type="entry name" value="queA"/>
    <property type="match status" value="1"/>
</dbReference>
<comment type="function">
    <text evidence="5">Transfers and isomerizes the ribose moiety from AdoMet to the 7-aminomethyl group of 7-deazaguanine (preQ1-tRNA) to give epoxyqueuosine (oQ-tRNA).</text>
</comment>
<keyword evidence="6" id="KW-0413">Isomerase</keyword>
<proteinExistence type="inferred from homology"/>
<comment type="subcellular location">
    <subcellularLocation>
        <location evidence="5">Cytoplasm</location>
    </subcellularLocation>
</comment>
<evidence type="ECO:0000256" key="1">
    <source>
        <dbReference type="ARBA" id="ARBA00022490"/>
    </source>
</evidence>
<dbReference type="UniPathway" id="UPA00392"/>
<dbReference type="InterPro" id="IPR003699">
    <property type="entry name" value="QueA"/>
</dbReference>
<organism evidence="6 7">
    <name type="scientific">Lacipirellula limnantheis</name>
    <dbReference type="NCBI Taxonomy" id="2528024"/>
    <lineage>
        <taxon>Bacteria</taxon>
        <taxon>Pseudomonadati</taxon>
        <taxon>Planctomycetota</taxon>
        <taxon>Planctomycetia</taxon>
        <taxon>Pirellulales</taxon>
        <taxon>Lacipirellulaceae</taxon>
        <taxon>Lacipirellula</taxon>
    </lineage>
</organism>
<name>A0A517TXF4_9BACT</name>
<accession>A0A517TXF4</accession>
<dbReference type="NCBIfam" id="NF001140">
    <property type="entry name" value="PRK00147.1"/>
    <property type="match status" value="1"/>
</dbReference>
<evidence type="ECO:0000313" key="6">
    <source>
        <dbReference type="EMBL" id="QDT73056.1"/>
    </source>
</evidence>
<comment type="similarity">
    <text evidence="5">Belongs to the QueA family.</text>
</comment>
<evidence type="ECO:0000256" key="3">
    <source>
        <dbReference type="ARBA" id="ARBA00022691"/>
    </source>
</evidence>
<evidence type="ECO:0000256" key="2">
    <source>
        <dbReference type="ARBA" id="ARBA00022679"/>
    </source>
</evidence>
<comment type="subunit">
    <text evidence="5">Monomer.</text>
</comment>
<dbReference type="SUPFAM" id="SSF111337">
    <property type="entry name" value="QueA-like"/>
    <property type="match status" value="1"/>
</dbReference>